<dbReference type="RefSeq" id="WP_141714880.1">
    <property type="nucleotide sequence ID" value="NZ_FMCX01000013.1"/>
</dbReference>
<dbReference type="STRING" id="262898.GA0070564_11312"/>
<evidence type="ECO:0000256" key="1">
    <source>
        <dbReference type="SAM" id="Phobius"/>
    </source>
</evidence>
<keyword evidence="1" id="KW-0812">Transmembrane</keyword>
<reference evidence="3" key="1">
    <citation type="submission" date="2016-06" db="EMBL/GenBank/DDBJ databases">
        <authorList>
            <person name="Varghese N."/>
            <person name="Submissions Spin"/>
        </authorList>
    </citation>
    <scope>NUCLEOTIDE SEQUENCE [LARGE SCALE GENOMIC DNA]</scope>
    <source>
        <strain evidence="3">DSM 44830</strain>
    </source>
</reference>
<protein>
    <recommendedName>
        <fullName evidence="4">DUF1453 domain-containing protein</fullName>
    </recommendedName>
</protein>
<evidence type="ECO:0008006" key="4">
    <source>
        <dbReference type="Google" id="ProtNLM"/>
    </source>
</evidence>
<keyword evidence="1" id="KW-1133">Transmembrane helix</keyword>
<proteinExistence type="predicted"/>
<dbReference type="AlphaFoldDB" id="A0A1C5ALR7"/>
<sequence>MNLTTMGVALLLIGYVLVRRLAGEPLAARRLVVLPAALVVWGAVSLTGALAAASRLDLAVLALEAGIAVLTGLGRGATVAIHSRDGHLWYRYRPITVAVWLGLLLTRAGITLVAHRAGAQPAVLHLALPLMFGLSLVAESAVVGRRALRSGLPWAPRRGRRTRLVPANRPV</sequence>
<keyword evidence="1" id="KW-0472">Membrane</keyword>
<feature type="transmembrane region" description="Helical" evidence="1">
    <location>
        <begin position="126"/>
        <end position="148"/>
    </location>
</feature>
<gene>
    <name evidence="2" type="ORF">GA0070564_11312</name>
</gene>
<evidence type="ECO:0000313" key="3">
    <source>
        <dbReference type="Proteomes" id="UP000199504"/>
    </source>
</evidence>
<feature type="transmembrane region" description="Helical" evidence="1">
    <location>
        <begin position="94"/>
        <end position="114"/>
    </location>
</feature>
<dbReference type="OrthoDB" id="3530824at2"/>
<keyword evidence="3" id="KW-1185">Reference proteome</keyword>
<evidence type="ECO:0000313" key="2">
    <source>
        <dbReference type="EMBL" id="SCF46149.1"/>
    </source>
</evidence>
<organism evidence="2 3">
    <name type="scientific">Micromonospora mirobrigensis</name>
    <dbReference type="NCBI Taxonomy" id="262898"/>
    <lineage>
        <taxon>Bacteria</taxon>
        <taxon>Bacillati</taxon>
        <taxon>Actinomycetota</taxon>
        <taxon>Actinomycetes</taxon>
        <taxon>Micromonosporales</taxon>
        <taxon>Micromonosporaceae</taxon>
        <taxon>Micromonospora</taxon>
    </lineage>
</organism>
<feature type="transmembrane region" description="Helical" evidence="1">
    <location>
        <begin position="31"/>
        <end position="52"/>
    </location>
</feature>
<dbReference type="EMBL" id="FMCX01000013">
    <property type="protein sequence ID" value="SCF46149.1"/>
    <property type="molecule type" value="Genomic_DNA"/>
</dbReference>
<accession>A0A1C5ALR7</accession>
<feature type="transmembrane region" description="Helical" evidence="1">
    <location>
        <begin position="6"/>
        <end position="22"/>
    </location>
</feature>
<dbReference type="Proteomes" id="UP000199504">
    <property type="component" value="Unassembled WGS sequence"/>
</dbReference>
<feature type="transmembrane region" description="Helical" evidence="1">
    <location>
        <begin position="58"/>
        <end position="82"/>
    </location>
</feature>
<name>A0A1C5ALR7_9ACTN</name>